<dbReference type="Pfam" id="PF14520">
    <property type="entry name" value="HHH_5"/>
    <property type="match status" value="1"/>
</dbReference>
<evidence type="ECO:0000313" key="3">
    <source>
        <dbReference type="Proteomes" id="UP000252985"/>
    </source>
</evidence>
<proteinExistence type="predicted"/>
<dbReference type="EMBL" id="CP031149">
    <property type="protein sequence ID" value="AXG11933.1"/>
    <property type="molecule type" value="Genomic_DNA"/>
</dbReference>
<organism evidence="2 3">
    <name type="scientific">Haloplanus rubicundus</name>
    <dbReference type="NCBI Taxonomy" id="1547898"/>
    <lineage>
        <taxon>Archaea</taxon>
        <taxon>Methanobacteriati</taxon>
        <taxon>Methanobacteriota</taxon>
        <taxon>Stenosarchaea group</taxon>
        <taxon>Halobacteria</taxon>
        <taxon>Halobacteriales</taxon>
        <taxon>Haloferacaceae</taxon>
        <taxon>Haloplanus</taxon>
    </lineage>
</organism>
<evidence type="ECO:0000256" key="1">
    <source>
        <dbReference type="SAM" id="MobiDB-lite"/>
    </source>
</evidence>
<gene>
    <name evidence="2" type="ORF">DU484_18640</name>
</gene>
<dbReference type="GO" id="GO:0000166">
    <property type="term" value="F:nucleotide binding"/>
    <property type="evidence" value="ECO:0007669"/>
    <property type="project" value="InterPro"/>
</dbReference>
<evidence type="ECO:0008006" key="4">
    <source>
        <dbReference type="Google" id="ProtNLM"/>
    </source>
</evidence>
<dbReference type="KEGG" id="haq:DU484_18640"/>
<dbReference type="AlphaFoldDB" id="A0A345EIB1"/>
<feature type="compositionally biased region" description="Basic and acidic residues" evidence="1">
    <location>
        <begin position="103"/>
        <end position="139"/>
    </location>
</feature>
<dbReference type="GeneID" id="37289040"/>
<dbReference type="InterPro" id="IPR010995">
    <property type="entry name" value="DNA_repair_Rad51/TF_NusA_a-hlx"/>
</dbReference>
<name>A0A345EIB1_9EURY</name>
<keyword evidence="2" id="KW-0614">Plasmid</keyword>
<dbReference type="SUPFAM" id="SSF47794">
    <property type="entry name" value="Rad51 N-terminal domain-like"/>
    <property type="match status" value="1"/>
</dbReference>
<evidence type="ECO:0000313" key="2">
    <source>
        <dbReference type="EMBL" id="AXG11933.1"/>
    </source>
</evidence>
<protein>
    <recommendedName>
        <fullName evidence="4">Helix-hairpin-helix domain-containing protein</fullName>
    </recommendedName>
</protein>
<feature type="region of interest" description="Disordered" evidence="1">
    <location>
        <begin position="103"/>
        <end position="153"/>
    </location>
</feature>
<sequence length="297" mass="31417">MTTPTLDDLDSVGSKRSELLRQAGFESVDKLIGASMADLTAIDGIGESTATDIITSATVVLDESGPAAAVEPSATAHTLSTENRIDAQTYVAEPYRGFEVKPTREVVDVTNEPDREDATRTDREKPVKTESGRTEAGTDRKKRSAGSRDASAAVDDGRLVSLASDLLDASTDEDGRIGWEPLRASDFDANVRLGIAPAEAFDVSRMTALSDMGYDDERIERVAAMEQALRSWVADEPDRGARLLTDRTGALADAAAAADQPINPSVVADSFGGRATESGLLGVGLQTLTVELSKGSR</sequence>
<geneLocation type="plasmid" evidence="3">
    <name>pcba1112-02</name>
</geneLocation>
<dbReference type="Proteomes" id="UP000252985">
    <property type="component" value="Plasmid pCBA1112-02"/>
</dbReference>
<accession>A0A345EIB1</accession>
<dbReference type="RefSeq" id="WP_114606840.1">
    <property type="nucleotide sequence ID" value="NZ_CP031149.1"/>
</dbReference>
<reference evidence="2 3" key="1">
    <citation type="submission" date="2018-07" db="EMBL/GenBank/DDBJ databases">
        <title>Genome sequences of Haloplanus sp. CBA1112.</title>
        <authorList>
            <person name="Kim Y.B."/>
            <person name="Roh S.W."/>
        </authorList>
    </citation>
    <scope>NUCLEOTIDE SEQUENCE [LARGE SCALE GENOMIC DNA]</scope>
    <source>
        <strain evidence="2 3">CBA1112</strain>
        <plasmid evidence="3">pcba1112-02</plasmid>
    </source>
</reference>
<dbReference type="Gene3D" id="1.10.150.20">
    <property type="entry name" value="5' to 3' exonuclease, C-terminal subdomain"/>
    <property type="match status" value="1"/>
</dbReference>